<name>A0AAV4IPC0_9GAST</name>
<keyword evidence="2" id="KW-1185">Reference proteome</keyword>
<dbReference type="Gene3D" id="3.10.129.10">
    <property type="entry name" value="Hotdog Thioesterase"/>
    <property type="match status" value="1"/>
</dbReference>
<protein>
    <submittedName>
        <fullName evidence="1">Uncharacterized protein</fullName>
    </submittedName>
</protein>
<dbReference type="Proteomes" id="UP000762676">
    <property type="component" value="Unassembled WGS sequence"/>
</dbReference>
<comment type="caution">
    <text evidence="1">The sequence shown here is derived from an EMBL/GenBank/DDBJ whole genome shotgun (WGS) entry which is preliminary data.</text>
</comment>
<evidence type="ECO:0000313" key="1">
    <source>
        <dbReference type="EMBL" id="GFS11589.1"/>
    </source>
</evidence>
<gene>
    <name evidence="1" type="ORF">ElyMa_001351300</name>
</gene>
<proteinExistence type="predicted"/>
<dbReference type="PANTHER" id="PTHR34487:SF1">
    <property type="entry name" value="ACYL-ACP THIOESTERASE"/>
    <property type="match status" value="1"/>
</dbReference>
<reference evidence="1 2" key="1">
    <citation type="journal article" date="2021" name="Elife">
        <title>Chloroplast acquisition without the gene transfer in kleptoplastic sea slugs, Plakobranchus ocellatus.</title>
        <authorList>
            <person name="Maeda T."/>
            <person name="Takahashi S."/>
            <person name="Yoshida T."/>
            <person name="Shimamura S."/>
            <person name="Takaki Y."/>
            <person name="Nagai Y."/>
            <person name="Toyoda A."/>
            <person name="Suzuki Y."/>
            <person name="Arimoto A."/>
            <person name="Ishii H."/>
            <person name="Satoh N."/>
            <person name="Nishiyama T."/>
            <person name="Hasebe M."/>
            <person name="Maruyama T."/>
            <person name="Minagawa J."/>
            <person name="Obokata J."/>
            <person name="Shigenobu S."/>
        </authorList>
    </citation>
    <scope>NUCLEOTIDE SEQUENCE [LARGE SCALE GENOMIC DNA]</scope>
</reference>
<accession>A0AAV4IPC0</accession>
<evidence type="ECO:0000313" key="2">
    <source>
        <dbReference type="Proteomes" id="UP000762676"/>
    </source>
</evidence>
<dbReference type="EMBL" id="BMAT01002678">
    <property type="protein sequence ID" value="GFS11589.1"/>
    <property type="molecule type" value="Genomic_DNA"/>
</dbReference>
<organism evidence="1 2">
    <name type="scientific">Elysia marginata</name>
    <dbReference type="NCBI Taxonomy" id="1093978"/>
    <lineage>
        <taxon>Eukaryota</taxon>
        <taxon>Metazoa</taxon>
        <taxon>Spiralia</taxon>
        <taxon>Lophotrochozoa</taxon>
        <taxon>Mollusca</taxon>
        <taxon>Gastropoda</taxon>
        <taxon>Heterobranchia</taxon>
        <taxon>Euthyneura</taxon>
        <taxon>Panpulmonata</taxon>
        <taxon>Sacoglossa</taxon>
        <taxon>Placobranchoidea</taxon>
        <taxon>Plakobranchidae</taxon>
        <taxon>Elysia</taxon>
    </lineage>
</organism>
<dbReference type="PANTHER" id="PTHR34487">
    <property type="entry name" value="ACYL-ACP THIOESTERASE"/>
    <property type="match status" value="1"/>
</dbReference>
<sequence length="351" mass="39547">MERLRVLTAALSSKVVTDSLPTGNYSIPGWPRGLYNATNFKYEESPHPSTTLRVPGLTVESFDIRWQPKLSSIMRASVLARDCALSIPLPQSRDGNQEQAFFMDWPHFTKNFFHFVFATEFVMSRAIHDKNFKKGPMDMKFTLGNIGNSSLALVSKFSGDDGKTGASTPLWTNTVQLVAVDKTTRKPAKLPEWYRSKYKGRGCMDTGLIIKQFKRPDVTYAHPSVVQWSECGRTFKNADWTAYADWAVDALRAALLLQTDTSYVPFSYGAPPGESPTMKARAALRGITSDMVDNGFRKMQAVFLSECLEGEYIETHLWQDDSGEKELVYFSVVKNGKDVCQMKIWFFSDSV</sequence>
<dbReference type="AlphaFoldDB" id="A0AAV4IPC0"/>